<evidence type="ECO:0000256" key="10">
    <source>
        <dbReference type="ARBA" id="ARBA00023004"/>
    </source>
</evidence>
<dbReference type="InterPro" id="IPR016174">
    <property type="entry name" value="Di-haem_cyt_TM"/>
</dbReference>
<feature type="domain" description="Cytochrome b561 bacterial/Ni-hydrogenase" evidence="13">
    <location>
        <begin position="7"/>
        <end position="192"/>
    </location>
</feature>
<dbReference type="Proteomes" id="UP000770889">
    <property type="component" value="Unassembled WGS sequence"/>
</dbReference>
<keyword evidence="8" id="KW-0249">Electron transport</keyword>
<keyword evidence="3" id="KW-0813">Transport</keyword>
<feature type="transmembrane region" description="Helical" evidence="12">
    <location>
        <begin position="13"/>
        <end position="32"/>
    </location>
</feature>
<keyword evidence="10" id="KW-0408">Iron</keyword>
<name>A0A944MFR3_9GAMM</name>
<evidence type="ECO:0000256" key="2">
    <source>
        <dbReference type="ARBA" id="ARBA00008622"/>
    </source>
</evidence>
<feature type="transmembrane region" description="Helical" evidence="12">
    <location>
        <begin position="44"/>
        <end position="66"/>
    </location>
</feature>
<comment type="similarity">
    <text evidence="2">Belongs to the HupC/HyaC/HydC family.</text>
</comment>
<dbReference type="EMBL" id="JAHHGM010000018">
    <property type="protein sequence ID" value="MBT2990597.1"/>
    <property type="molecule type" value="Genomic_DNA"/>
</dbReference>
<keyword evidence="9 12" id="KW-1133">Transmembrane helix</keyword>
<dbReference type="GO" id="GO:0020037">
    <property type="term" value="F:heme binding"/>
    <property type="evidence" value="ECO:0007669"/>
    <property type="project" value="TreeGrafter"/>
</dbReference>
<keyword evidence="6 12" id="KW-0812">Transmembrane</keyword>
<evidence type="ECO:0000256" key="7">
    <source>
        <dbReference type="ARBA" id="ARBA00022723"/>
    </source>
</evidence>
<reference evidence="14 15" key="1">
    <citation type="submission" date="2021-05" db="EMBL/GenBank/DDBJ databases">
        <title>Genetic and Functional Diversity in Clade A Lucinid endosymbionts from the Bahamas.</title>
        <authorList>
            <person name="Giani N.M."/>
            <person name="Engel A.S."/>
            <person name="Campbell B.J."/>
        </authorList>
    </citation>
    <scope>NUCLEOTIDE SEQUENCE [LARGE SCALE GENOMIC DNA]</scope>
    <source>
        <strain evidence="14">LUC16012Gg_MoonRockCtena</strain>
    </source>
</reference>
<evidence type="ECO:0000256" key="8">
    <source>
        <dbReference type="ARBA" id="ARBA00022982"/>
    </source>
</evidence>
<dbReference type="InterPro" id="IPR051542">
    <property type="entry name" value="Hydrogenase_cytochrome"/>
</dbReference>
<feature type="transmembrane region" description="Helical" evidence="12">
    <location>
        <begin position="151"/>
        <end position="178"/>
    </location>
</feature>
<dbReference type="SUPFAM" id="SSF81342">
    <property type="entry name" value="Transmembrane di-heme cytochromes"/>
    <property type="match status" value="1"/>
</dbReference>
<evidence type="ECO:0000256" key="1">
    <source>
        <dbReference type="ARBA" id="ARBA00004651"/>
    </source>
</evidence>
<proteinExistence type="inferred from homology"/>
<evidence type="ECO:0000256" key="4">
    <source>
        <dbReference type="ARBA" id="ARBA00022475"/>
    </source>
</evidence>
<keyword evidence="11 12" id="KW-0472">Membrane</keyword>
<organism evidence="14 15">
    <name type="scientific">Candidatus Thiodiazotropha taylori</name>
    <dbReference type="NCBI Taxonomy" id="2792791"/>
    <lineage>
        <taxon>Bacteria</taxon>
        <taxon>Pseudomonadati</taxon>
        <taxon>Pseudomonadota</taxon>
        <taxon>Gammaproteobacteria</taxon>
        <taxon>Chromatiales</taxon>
        <taxon>Sedimenticolaceae</taxon>
        <taxon>Candidatus Thiodiazotropha</taxon>
    </lineage>
</organism>
<dbReference type="Pfam" id="PF01292">
    <property type="entry name" value="Ni_hydr_CYTB"/>
    <property type="match status" value="1"/>
</dbReference>
<feature type="transmembrane region" description="Helical" evidence="12">
    <location>
        <begin position="116"/>
        <end position="139"/>
    </location>
</feature>
<evidence type="ECO:0000256" key="12">
    <source>
        <dbReference type="SAM" id="Phobius"/>
    </source>
</evidence>
<dbReference type="GO" id="GO:0005886">
    <property type="term" value="C:plasma membrane"/>
    <property type="evidence" value="ECO:0007669"/>
    <property type="project" value="UniProtKB-SubCell"/>
</dbReference>
<evidence type="ECO:0000256" key="6">
    <source>
        <dbReference type="ARBA" id="ARBA00022692"/>
    </source>
</evidence>
<keyword evidence="7" id="KW-0479">Metal-binding</keyword>
<keyword evidence="5" id="KW-0349">Heme</keyword>
<keyword evidence="4" id="KW-1003">Cell membrane</keyword>
<dbReference type="GO" id="GO:0022904">
    <property type="term" value="P:respiratory electron transport chain"/>
    <property type="evidence" value="ECO:0007669"/>
    <property type="project" value="InterPro"/>
</dbReference>
<dbReference type="GO" id="GO:0009055">
    <property type="term" value="F:electron transfer activity"/>
    <property type="evidence" value="ECO:0007669"/>
    <property type="project" value="InterPro"/>
</dbReference>
<dbReference type="PANTHER" id="PTHR30485">
    <property type="entry name" value="NI/FE-HYDROGENASE 1 B-TYPE CYTOCHROME SUBUNIT"/>
    <property type="match status" value="1"/>
</dbReference>
<evidence type="ECO:0000256" key="5">
    <source>
        <dbReference type="ARBA" id="ARBA00022617"/>
    </source>
</evidence>
<feature type="transmembrane region" description="Helical" evidence="12">
    <location>
        <begin position="86"/>
        <end position="104"/>
    </location>
</feature>
<comment type="caution">
    <text evidence="14">The sequence shown here is derived from an EMBL/GenBank/DDBJ whole genome shotgun (WGS) entry which is preliminary data.</text>
</comment>
<evidence type="ECO:0000259" key="13">
    <source>
        <dbReference type="Pfam" id="PF01292"/>
    </source>
</evidence>
<sequence length="200" mass="23064">MSQIYYYSLFERFWHWSQALLIIGMLITGFEIHGTYHLLGFEQAIDLHTIMAWILIGLWLLALFWHTTTGEWHQYVPSDPDSMLAMVRYYVIGIFLGAPHPFHRKRAEKHNPLQRMAYLMLTMVIAPIIWISGLLYLFYPYWPSVGMEGLPLGLVAVVHTLGAFAILCFIPIHLYLALTTGESPQEKLMEMIVGHEAKNG</sequence>
<protein>
    <submittedName>
        <fullName evidence="14">Cytochrome b/b6 domain-containing protein</fullName>
    </submittedName>
</protein>
<accession>A0A944MFR3</accession>
<evidence type="ECO:0000256" key="3">
    <source>
        <dbReference type="ARBA" id="ARBA00022448"/>
    </source>
</evidence>
<dbReference type="PRINTS" id="PR00161">
    <property type="entry name" value="NIHGNASECYTB"/>
</dbReference>
<comment type="subcellular location">
    <subcellularLocation>
        <location evidence="1">Cell membrane</location>
        <topology evidence="1">Multi-pass membrane protein</topology>
    </subcellularLocation>
</comment>
<dbReference type="Gene3D" id="1.20.950.20">
    <property type="entry name" value="Transmembrane di-heme cytochromes, Chain C"/>
    <property type="match status" value="1"/>
</dbReference>
<dbReference type="InterPro" id="IPR011577">
    <property type="entry name" value="Cyt_b561_bac/Ni-Hgenase"/>
</dbReference>
<dbReference type="PANTHER" id="PTHR30485:SF1">
    <property type="entry name" value="CYTOCHROME YDHU-RELATED"/>
    <property type="match status" value="1"/>
</dbReference>
<dbReference type="GO" id="GO:0005506">
    <property type="term" value="F:iron ion binding"/>
    <property type="evidence" value="ECO:0007669"/>
    <property type="project" value="InterPro"/>
</dbReference>
<evidence type="ECO:0000256" key="9">
    <source>
        <dbReference type="ARBA" id="ARBA00022989"/>
    </source>
</evidence>
<evidence type="ECO:0000313" key="15">
    <source>
        <dbReference type="Proteomes" id="UP000770889"/>
    </source>
</evidence>
<dbReference type="AlphaFoldDB" id="A0A944MFR3"/>
<dbReference type="InterPro" id="IPR000516">
    <property type="entry name" value="Ni-dep_Hydgase_cyt-B"/>
</dbReference>
<evidence type="ECO:0000313" key="14">
    <source>
        <dbReference type="EMBL" id="MBT2990597.1"/>
    </source>
</evidence>
<evidence type="ECO:0000256" key="11">
    <source>
        <dbReference type="ARBA" id="ARBA00023136"/>
    </source>
</evidence>
<gene>
    <name evidence="14" type="ORF">KME65_16695</name>
</gene>